<keyword evidence="3" id="KW-0812">Transmembrane</keyword>
<gene>
    <name evidence="4" type="ORF">GCM10008932_21090</name>
</gene>
<evidence type="ECO:0000313" key="4">
    <source>
        <dbReference type="EMBL" id="GAA0369210.1"/>
    </source>
</evidence>
<accession>A0ABN0XP29</accession>
<sequence>MKKLRATLSNFSKSSILLSLGFLTGLMIFLYPVVTQIYSQFTQTRVIDTFQESLSSLSEQEIDEYKNQLTAYNESLAGEESTITDPFAETDDSSQPVSASGGVSSYNVFTEQLGAVIGQIDLPTINASLPIYEGTSEAILQKGIGWLDNTSFPIGGTGTHSVLTGHRGLPTSRLFTDLPNMEMGDVFYLHTLDETLAYEVSEILVVLPHETQHISVREDEDLVTLITCTPYMINTHRLLVTGVRIPYVEESTENSREERITPYSPSSHMSTLFFGLVVLILIALFVYKRRKESAS</sequence>
<evidence type="ECO:0000256" key="3">
    <source>
        <dbReference type="SAM" id="Phobius"/>
    </source>
</evidence>
<dbReference type="Proteomes" id="UP001501166">
    <property type="component" value="Unassembled WGS sequence"/>
</dbReference>
<reference evidence="4 5" key="1">
    <citation type="journal article" date="2019" name="Int. J. Syst. Evol. Microbiol.">
        <title>The Global Catalogue of Microorganisms (GCM) 10K type strain sequencing project: providing services to taxonomists for standard genome sequencing and annotation.</title>
        <authorList>
            <consortium name="The Broad Institute Genomics Platform"/>
            <consortium name="The Broad Institute Genome Sequencing Center for Infectious Disease"/>
            <person name="Wu L."/>
            <person name="Ma J."/>
        </authorList>
    </citation>
    <scope>NUCLEOTIDE SEQUENCE [LARGE SCALE GENOMIC DNA]</scope>
    <source>
        <strain evidence="4 5">JCM 12662</strain>
    </source>
</reference>
<name>A0ABN0XP29_9LACT</name>
<keyword evidence="3" id="KW-1133">Transmembrane helix</keyword>
<dbReference type="Pfam" id="PF04203">
    <property type="entry name" value="Sortase"/>
    <property type="match status" value="1"/>
</dbReference>
<evidence type="ECO:0000256" key="2">
    <source>
        <dbReference type="SAM" id="Coils"/>
    </source>
</evidence>
<organism evidence="4 5">
    <name type="scientific">Alkalibacterium iburiense</name>
    <dbReference type="NCBI Taxonomy" id="290589"/>
    <lineage>
        <taxon>Bacteria</taxon>
        <taxon>Bacillati</taxon>
        <taxon>Bacillota</taxon>
        <taxon>Bacilli</taxon>
        <taxon>Lactobacillales</taxon>
        <taxon>Carnobacteriaceae</taxon>
        <taxon>Alkalibacterium</taxon>
    </lineage>
</organism>
<evidence type="ECO:0000256" key="1">
    <source>
        <dbReference type="ARBA" id="ARBA00022801"/>
    </source>
</evidence>
<dbReference type="Gene3D" id="2.40.260.10">
    <property type="entry name" value="Sortase"/>
    <property type="match status" value="1"/>
</dbReference>
<dbReference type="SUPFAM" id="SSF63817">
    <property type="entry name" value="Sortase"/>
    <property type="match status" value="1"/>
</dbReference>
<feature type="coiled-coil region" evidence="2">
    <location>
        <begin position="55"/>
        <end position="82"/>
    </location>
</feature>
<dbReference type="InterPro" id="IPR023365">
    <property type="entry name" value="Sortase_dom-sf"/>
</dbReference>
<dbReference type="InterPro" id="IPR042002">
    <property type="entry name" value="Sortase_C"/>
</dbReference>
<protein>
    <submittedName>
        <fullName evidence="4">Class C sortase</fullName>
    </submittedName>
</protein>
<keyword evidence="1" id="KW-0378">Hydrolase</keyword>
<feature type="transmembrane region" description="Helical" evidence="3">
    <location>
        <begin position="269"/>
        <end position="287"/>
    </location>
</feature>
<keyword evidence="2" id="KW-0175">Coiled coil</keyword>
<dbReference type="NCBIfam" id="TIGR01076">
    <property type="entry name" value="sortase_fam"/>
    <property type="match status" value="1"/>
</dbReference>
<keyword evidence="3" id="KW-0472">Membrane</keyword>
<dbReference type="EMBL" id="BAAACW010000137">
    <property type="protein sequence ID" value="GAA0369210.1"/>
    <property type="molecule type" value="Genomic_DNA"/>
</dbReference>
<proteinExistence type="predicted"/>
<evidence type="ECO:0000313" key="5">
    <source>
        <dbReference type="Proteomes" id="UP001501166"/>
    </source>
</evidence>
<comment type="caution">
    <text evidence="4">The sequence shown here is derived from an EMBL/GenBank/DDBJ whole genome shotgun (WGS) entry which is preliminary data.</text>
</comment>
<keyword evidence="5" id="KW-1185">Reference proteome</keyword>
<dbReference type="RefSeq" id="WP_343756473.1">
    <property type="nucleotide sequence ID" value="NZ_BAAACW010000137.1"/>
</dbReference>
<dbReference type="InterPro" id="IPR005754">
    <property type="entry name" value="Sortase"/>
</dbReference>
<dbReference type="NCBIfam" id="NF033745">
    <property type="entry name" value="class_C_sortase"/>
    <property type="match status" value="1"/>
</dbReference>
<dbReference type="CDD" id="cd05827">
    <property type="entry name" value="Sortase_C"/>
    <property type="match status" value="1"/>
</dbReference>